<dbReference type="InterPro" id="IPR011330">
    <property type="entry name" value="Glyco_hydro/deAcase_b/a-brl"/>
</dbReference>
<evidence type="ECO:0000256" key="1">
    <source>
        <dbReference type="SAM" id="MobiDB-lite"/>
    </source>
</evidence>
<dbReference type="Gene3D" id="3.20.110.10">
    <property type="entry name" value="Glycoside hydrolase 38, N terminal domain"/>
    <property type="match status" value="1"/>
</dbReference>
<feature type="transmembrane region" description="Helical" evidence="2">
    <location>
        <begin position="38"/>
        <end position="64"/>
    </location>
</feature>
<dbReference type="GO" id="GO:0006491">
    <property type="term" value="P:N-glycan processing"/>
    <property type="evidence" value="ECO:0007669"/>
    <property type="project" value="TreeGrafter"/>
</dbReference>
<dbReference type="EMBL" id="OIVN01006135">
    <property type="protein sequence ID" value="SPD25873.1"/>
    <property type="molecule type" value="Genomic_DNA"/>
</dbReference>
<feature type="compositionally biased region" description="Gly residues" evidence="1">
    <location>
        <begin position="76"/>
        <end position="85"/>
    </location>
</feature>
<evidence type="ECO:0000256" key="2">
    <source>
        <dbReference type="SAM" id="Phobius"/>
    </source>
</evidence>
<feature type="region of interest" description="Disordered" evidence="1">
    <location>
        <begin position="73"/>
        <end position="98"/>
    </location>
</feature>
<sequence>MAFSTRRGGWAQSLLPFSNNPKSKLTRKSRRRFSLRDFIFANFFTIGLAISLFFFFIVILRYGVPRPISSHFKSRAGGGGGGGGPSRFSKPTRKPSIRKVPSNDAVLKSVVDITTKDLYDKIEFSDVDGGPWKQGWRVSYKGNEWDSEKLKIFVVPHSHNDPGWKLTVEEYYERQSRHILDTIVDTLSKDARRKFIWEEMSYLERWWRDSSESKRESFINLVKNGQLEIVGGGWVMNDEANSHYFAIIEQVN</sequence>
<dbReference type="SUPFAM" id="SSF88713">
    <property type="entry name" value="Glycoside hydrolase/deacetylase"/>
    <property type="match status" value="1"/>
</dbReference>
<dbReference type="InterPro" id="IPR000602">
    <property type="entry name" value="Glyco_hydro_38_N"/>
</dbReference>
<dbReference type="GO" id="GO:0004559">
    <property type="term" value="F:alpha-mannosidase activity"/>
    <property type="evidence" value="ECO:0007669"/>
    <property type="project" value="InterPro"/>
</dbReference>
<name>A0A2N9IP49_FAGSY</name>
<dbReference type="PANTHER" id="PTHR11607">
    <property type="entry name" value="ALPHA-MANNOSIDASE"/>
    <property type="match status" value="1"/>
</dbReference>
<evidence type="ECO:0000313" key="4">
    <source>
        <dbReference type="EMBL" id="SPD25873.1"/>
    </source>
</evidence>
<dbReference type="AlphaFoldDB" id="A0A2N9IP49"/>
<feature type="domain" description="Glycoside hydrolase family 38 N-terminal" evidence="3">
    <location>
        <begin position="151"/>
        <end position="251"/>
    </location>
</feature>
<dbReference type="InterPro" id="IPR050843">
    <property type="entry name" value="Glycosyl_Hydrlase_38"/>
</dbReference>
<dbReference type="Pfam" id="PF01074">
    <property type="entry name" value="Glyco_hydro_38N"/>
    <property type="match status" value="1"/>
</dbReference>
<proteinExistence type="predicted"/>
<dbReference type="InterPro" id="IPR027291">
    <property type="entry name" value="Glyco_hydro_38_N_sf"/>
</dbReference>
<protein>
    <recommendedName>
        <fullName evidence="3">Glycoside hydrolase family 38 N-terminal domain-containing protein</fullName>
    </recommendedName>
</protein>
<evidence type="ECO:0000259" key="3">
    <source>
        <dbReference type="Pfam" id="PF01074"/>
    </source>
</evidence>
<keyword evidence="2" id="KW-0812">Transmembrane</keyword>
<accession>A0A2N9IP49</accession>
<dbReference type="GO" id="GO:0006013">
    <property type="term" value="P:mannose metabolic process"/>
    <property type="evidence" value="ECO:0007669"/>
    <property type="project" value="InterPro"/>
</dbReference>
<dbReference type="PANTHER" id="PTHR11607:SF3">
    <property type="entry name" value="LYSOSOMAL ALPHA-MANNOSIDASE"/>
    <property type="match status" value="1"/>
</dbReference>
<reference evidence="4" key="1">
    <citation type="submission" date="2018-02" db="EMBL/GenBank/DDBJ databases">
        <authorList>
            <person name="Cohen D.B."/>
            <person name="Kent A.D."/>
        </authorList>
    </citation>
    <scope>NUCLEOTIDE SEQUENCE</scope>
</reference>
<keyword evidence="2" id="KW-1133">Transmembrane helix</keyword>
<keyword evidence="2" id="KW-0472">Membrane</keyword>
<organism evidence="4">
    <name type="scientific">Fagus sylvatica</name>
    <name type="common">Beechnut</name>
    <dbReference type="NCBI Taxonomy" id="28930"/>
    <lineage>
        <taxon>Eukaryota</taxon>
        <taxon>Viridiplantae</taxon>
        <taxon>Streptophyta</taxon>
        <taxon>Embryophyta</taxon>
        <taxon>Tracheophyta</taxon>
        <taxon>Spermatophyta</taxon>
        <taxon>Magnoliopsida</taxon>
        <taxon>eudicotyledons</taxon>
        <taxon>Gunneridae</taxon>
        <taxon>Pentapetalae</taxon>
        <taxon>rosids</taxon>
        <taxon>fabids</taxon>
        <taxon>Fagales</taxon>
        <taxon>Fagaceae</taxon>
        <taxon>Fagus</taxon>
    </lineage>
</organism>
<gene>
    <name evidence="4" type="ORF">FSB_LOCUS53755</name>
</gene>
<dbReference type="GO" id="GO:0000139">
    <property type="term" value="C:Golgi membrane"/>
    <property type="evidence" value="ECO:0007669"/>
    <property type="project" value="TreeGrafter"/>
</dbReference>